<proteinExistence type="predicted"/>
<evidence type="ECO:0000313" key="2">
    <source>
        <dbReference type="EMBL" id="KAG8172024.1"/>
    </source>
</evidence>
<accession>A0AAV6TJI0</accession>
<sequence length="112" mass="12161">MAFFWPRFGGAGKNPLSSPLPGGVKNGGAGSVKIPPQKNGVRDRNRGVKKGALIGASLWKGPFPRNPNSVKKALQLCVRDALRVVLRPPPKNPRPNQGRKYVNPFGWRKGAR</sequence>
<evidence type="ECO:0000313" key="3">
    <source>
        <dbReference type="Proteomes" id="UP000827092"/>
    </source>
</evidence>
<name>A0AAV6TJI0_9ARAC</name>
<organism evidence="2 3">
    <name type="scientific">Oedothorax gibbosus</name>
    <dbReference type="NCBI Taxonomy" id="931172"/>
    <lineage>
        <taxon>Eukaryota</taxon>
        <taxon>Metazoa</taxon>
        <taxon>Ecdysozoa</taxon>
        <taxon>Arthropoda</taxon>
        <taxon>Chelicerata</taxon>
        <taxon>Arachnida</taxon>
        <taxon>Araneae</taxon>
        <taxon>Araneomorphae</taxon>
        <taxon>Entelegynae</taxon>
        <taxon>Araneoidea</taxon>
        <taxon>Linyphiidae</taxon>
        <taxon>Erigoninae</taxon>
        <taxon>Oedothorax</taxon>
    </lineage>
</organism>
<dbReference type="EMBL" id="JAFNEN010003242">
    <property type="protein sequence ID" value="KAG8172024.1"/>
    <property type="molecule type" value="Genomic_DNA"/>
</dbReference>
<evidence type="ECO:0000256" key="1">
    <source>
        <dbReference type="SAM" id="MobiDB-lite"/>
    </source>
</evidence>
<dbReference type="Proteomes" id="UP000827092">
    <property type="component" value="Unassembled WGS sequence"/>
</dbReference>
<feature type="region of interest" description="Disordered" evidence="1">
    <location>
        <begin position="87"/>
        <end position="112"/>
    </location>
</feature>
<protein>
    <submittedName>
        <fullName evidence="2">Uncharacterized protein</fullName>
    </submittedName>
</protein>
<feature type="region of interest" description="Disordered" evidence="1">
    <location>
        <begin position="14"/>
        <end position="47"/>
    </location>
</feature>
<dbReference type="AlphaFoldDB" id="A0AAV6TJI0"/>
<reference evidence="2 3" key="1">
    <citation type="journal article" date="2022" name="Nat. Ecol. Evol.">
        <title>A masculinizing supergene underlies an exaggerated male reproductive morph in a spider.</title>
        <authorList>
            <person name="Hendrickx F."/>
            <person name="De Corte Z."/>
            <person name="Sonet G."/>
            <person name="Van Belleghem S.M."/>
            <person name="Kostlbacher S."/>
            <person name="Vangestel C."/>
        </authorList>
    </citation>
    <scope>NUCLEOTIDE SEQUENCE [LARGE SCALE GENOMIC DNA]</scope>
    <source>
        <strain evidence="2">W744_W776</strain>
    </source>
</reference>
<comment type="caution">
    <text evidence="2">The sequence shown here is derived from an EMBL/GenBank/DDBJ whole genome shotgun (WGS) entry which is preliminary data.</text>
</comment>
<keyword evidence="3" id="KW-1185">Reference proteome</keyword>
<gene>
    <name evidence="2" type="ORF">JTE90_023465</name>
</gene>